<name>A0A9D4PK65_RHISA</name>
<reference evidence="1" key="1">
    <citation type="journal article" date="2020" name="Cell">
        <title>Large-Scale Comparative Analyses of Tick Genomes Elucidate Their Genetic Diversity and Vector Capacities.</title>
        <authorList>
            <consortium name="Tick Genome and Microbiome Consortium (TIGMIC)"/>
            <person name="Jia N."/>
            <person name="Wang J."/>
            <person name="Shi W."/>
            <person name="Du L."/>
            <person name="Sun Y."/>
            <person name="Zhan W."/>
            <person name="Jiang J.F."/>
            <person name="Wang Q."/>
            <person name="Zhang B."/>
            <person name="Ji P."/>
            <person name="Bell-Sakyi L."/>
            <person name="Cui X.M."/>
            <person name="Yuan T.T."/>
            <person name="Jiang B.G."/>
            <person name="Yang W.F."/>
            <person name="Lam T.T."/>
            <person name="Chang Q.C."/>
            <person name="Ding S.J."/>
            <person name="Wang X.J."/>
            <person name="Zhu J.G."/>
            <person name="Ruan X.D."/>
            <person name="Zhao L."/>
            <person name="Wei J.T."/>
            <person name="Ye R.Z."/>
            <person name="Que T.C."/>
            <person name="Du C.H."/>
            <person name="Zhou Y.H."/>
            <person name="Cheng J.X."/>
            <person name="Dai P.F."/>
            <person name="Guo W.B."/>
            <person name="Han X.H."/>
            <person name="Huang E.J."/>
            <person name="Li L.F."/>
            <person name="Wei W."/>
            <person name="Gao Y.C."/>
            <person name="Liu J.Z."/>
            <person name="Shao H.Z."/>
            <person name="Wang X."/>
            <person name="Wang C.C."/>
            <person name="Yang T.C."/>
            <person name="Huo Q.B."/>
            <person name="Li W."/>
            <person name="Chen H.Y."/>
            <person name="Chen S.E."/>
            <person name="Zhou L.G."/>
            <person name="Ni X.B."/>
            <person name="Tian J.H."/>
            <person name="Sheng Y."/>
            <person name="Liu T."/>
            <person name="Pan Y.S."/>
            <person name="Xia L.Y."/>
            <person name="Li J."/>
            <person name="Zhao F."/>
            <person name="Cao W.C."/>
        </authorList>
    </citation>
    <scope>NUCLEOTIDE SEQUENCE</scope>
    <source>
        <strain evidence="1">Rsan-2018</strain>
    </source>
</reference>
<evidence type="ECO:0000313" key="2">
    <source>
        <dbReference type="Proteomes" id="UP000821837"/>
    </source>
</evidence>
<keyword evidence="2" id="KW-1185">Reference proteome</keyword>
<gene>
    <name evidence="1" type="ORF">HPB52_018211</name>
</gene>
<comment type="caution">
    <text evidence="1">The sequence shown here is derived from an EMBL/GenBank/DDBJ whole genome shotgun (WGS) entry which is preliminary data.</text>
</comment>
<organism evidence="1 2">
    <name type="scientific">Rhipicephalus sanguineus</name>
    <name type="common">Brown dog tick</name>
    <name type="synonym">Ixodes sanguineus</name>
    <dbReference type="NCBI Taxonomy" id="34632"/>
    <lineage>
        <taxon>Eukaryota</taxon>
        <taxon>Metazoa</taxon>
        <taxon>Ecdysozoa</taxon>
        <taxon>Arthropoda</taxon>
        <taxon>Chelicerata</taxon>
        <taxon>Arachnida</taxon>
        <taxon>Acari</taxon>
        <taxon>Parasitiformes</taxon>
        <taxon>Ixodida</taxon>
        <taxon>Ixodoidea</taxon>
        <taxon>Ixodidae</taxon>
        <taxon>Rhipicephalinae</taxon>
        <taxon>Rhipicephalus</taxon>
        <taxon>Rhipicephalus</taxon>
    </lineage>
</organism>
<accession>A0A9D4PK65</accession>
<dbReference type="EMBL" id="JABSTV010001253">
    <property type="protein sequence ID" value="KAH7944309.1"/>
    <property type="molecule type" value="Genomic_DNA"/>
</dbReference>
<dbReference type="Proteomes" id="UP000821837">
    <property type="component" value="Unassembled WGS sequence"/>
</dbReference>
<protein>
    <submittedName>
        <fullName evidence="1">Uncharacterized protein</fullName>
    </submittedName>
</protein>
<evidence type="ECO:0000313" key="1">
    <source>
        <dbReference type="EMBL" id="KAH7944309.1"/>
    </source>
</evidence>
<dbReference type="AlphaFoldDB" id="A0A9D4PK65"/>
<proteinExistence type="predicted"/>
<sequence>MLLWFTIAGLAFAVTLLIRYYNGDVPFLLVKDLDFLEYAYIKNFKNFTARGETTKMIELRKAHPELRKPDILQSLLDAELEEETLSEAVTKGGTRQTANGLKKKVRALSPKEVIMNATLLFMGG</sequence>
<reference evidence="1" key="2">
    <citation type="submission" date="2021-09" db="EMBL/GenBank/DDBJ databases">
        <authorList>
            <person name="Jia N."/>
            <person name="Wang J."/>
            <person name="Shi W."/>
            <person name="Du L."/>
            <person name="Sun Y."/>
            <person name="Zhan W."/>
            <person name="Jiang J."/>
            <person name="Wang Q."/>
            <person name="Zhang B."/>
            <person name="Ji P."/>
            <person name="Sakyi L.B."/>
            <person name="Cui X."/>
            <person name="Yuan T."/>
            <person name="Jiang B."/>
            <person name="Yang W."/>
            <person name="Lam T.T.-Y."/>
            <person name="Chang Q."/>
            <person name="Ding S."/>
            <person name="Wang X."/>
            <person name="Zhu J."/>
            <person name="Ruan X."/>
            <person name="Zhao L."/>
            <person name="Wei J."/>
            <person name="Que T."/>
            <person name="Du C."/>
            <person name="Cheng J."/>
            <person name="Dai P."/>
            <person name="Han X."/>
            <person name="Huang E."/>
            <person name="Gao Y."/>
            <person name="Liu J."/>
            <person name="Shao H."/>
            <person name="Ye R."/>
            <person name="Li L."/>
            <person name="Wei W."/>
            <person name="Wang X."/>
            <person name="Wang C."/>
            <person name="Huo Q."/>
            <person name="Li W."/>
            <person name="Guo W."/>
            <person name="Chen H."/>
            <person name="Chen S."/>
            <person name="Zhou L."/>
            <person name="Zhou L."/>
            <person name="Ni X."/>
            <person name="Tian J."/>
            <person name="Zhou Y."/>
            <person name="Sheng Y."/>
            <person name="Liu T."/>
            <person name="Pan Y."/>
            <person name="Xia L."/>
            <person name="Li J."/>
            <person name="Zhao F."/>
            <person name="Cao W."/>
        </authorList>
    </citation>
    <scope>NUCLEOTIDE SEQUENCE</scope>
    <source>
        <strain evidence="1">Rsan-2018</strain>
        <tissue evidence="1">Larvae</tissue>
    </source>
</reference>
<dbReference type="VEuPathDB" id="VectorBase:RSAN_041701"/>